<dbReference type="EMBL" id="JACIIV010000004">
    <property type="protein sequence ID" value="MBB6226491.1"/>
    <property type="molecule type" value="Genomic_DNA"/>
</dbReference>
<keyword evidence="4 6" id="KW-0408">Iron</keyword>
<evidence type="ECO:0000259" key="7">
    <source>
        <dbReference type="PROSITE" id="PS51379"/>
    </source>
</evidence>
<dbReference type="PROSITE" id="PS00198">
    <property type="entry name" value="4FE4S_FER_1"/>
    <property type="match status" value="2"/>
</dbReference>
<gene>
    <name evidence="8" type="ORF">FHS79_000648</name>
</gene>
<keyword evidence="9" id="KW-1185">Reference proteome</keyword>
<dbReference type="PANTHER" id="PTHR32479">
    <property type="entry name" value="GLYCOLATE OXIDASE IRON-SULFUR SUBUNIT"/>
    <property type="match status" value="1"/>
</dbReference>
<dbReference type="RefSeq" id="WP_184195313.1">
    <property type="nucleotide sequence ID" value="NZ_BMOX01000023.1"/>
</dbReference>
<keyword evidence="6" id="KW-0249">Electron transport</keyword>
<dbReference type="Proteomes" id="UP000538147">
    <property type="component" value="Unassembled WGS sequence"/>
</dbReference>
<keyword evidence="1 6" id="KW-0004">4Fe-4S</keyword>
<comment type="catalytic activity">
    <reaction evidence="6">
        <text>glycolate + A = glyoxylate + AH2</text>
        <dbReference type="Rhea" id="RHEA:21264"/>
        <dbReference type="ChEBI" id="CHEBI:13193"/>
        <dbReference type="ChEBI" id="CHEBI:17499"/>
        <dbReference type="ChEBI" id="CHEBI:29805"/>
        <dbReference type="ChEBI" id="CHEBI:36655"/>
        <dbReference type="EC" id="1.1.99.14"/>
    </reaction>
</comment>
<keyword evidence="3" id="KW-0677">Repeat</keyword>
<dbReference type="AlphaFoldDB" id="A0A841L4V2"/>
<evidence type="ECO:0000256" key="4">
    <source>
        <dbReference type="ARBA" id="ARBA00023004"/>
    </source>
</evidence>
<dbReference type="GO" id="GO:0046872">
    <property type="term" value="F:metal ion binding"/>
    <property type="evidence" value="ECO:0007669"/>
    <property type="project" value="UniProtKB-UniRule"/>
</dbReference>
<proteinExistence type="predicted"/>
<dbReference type="InterPro" id="IPR012257">
    <property type="entry name" value="Glc_ox_4Fe-4S"/>
</dbReference>
<evidence type="ECO:0000256" key="2">
    <source>
        <dbReference type="ARBA" id="ARBA00022723"/>
    </source>
</evidence>
<evidence type="ECO:0000256" key="3">
    <source>
        <dbReference type="ARBA" id="ARBA00022737"/>
    </source>
</evidence>
<dbReference type="GO" id="GO:0051539">
    <property type="term" value="F:4 iron, 4 sulfur cluster binding"/>
    <property type="evidence" value="ECO:0007669"/>
    <property type="project" value="UniProtKB-UniRule"/>
</dbReference>
<evidence type="ECO:0000256" key="6">
    <source>
        <dbReference type="PIRNR" id="PIRNR000139"/>
    </source>
</evidence>
<comment type="cofactor">
    <cofactor evidence="6">
        <name>[4Fe-4S] cluster</name>
        <dbReference type="ChEBI" id="CHEBI:49883"/>
    </cofactor>
    <text evidence="6">Binds 2 [4Fe-4S] clusters.</text>
</comment>
<comment type="function">
    <text evidence="6">Component of a complex that catalyzes the oxidation of glycolate to glyoxylate.</text>
</comment>
<dbReference type="Gene3D" id="1.10.1060.10">
    <property type="entry name" value="Alpha-helical ferredoxin"/>
    <property type="match status" value="1"/>
</dbReference>
<keyword evidence="6" id="KW-0813">Transport</keyword>
<dbReference type="NCBIfam" id="NF008434">
    <property type="entry name" value="PRK11274.1"/>
    <property type="match status" value="1"/>
</dbReference>
<evidence type="ECO:0000256" key="5">
    <source>
        <dbReference type="ARBA" id="ARBA00023014"/>
    </source>
</evidence>
<organism evidence="8 9">
    <name type="scientific">Polymorphobacter multimanifer</name>
    <dbReference type="NCBI Taxonomy" id="1070431"/>
    <lineage>
        <taxon>Bacteria</taxon>
        <taxon>Pseudomonadati</taxon>
        <taxon>Pseudomonadota</taxon>
        <taxon>Alphaproteobacteria</taxon>
        <taxon>Sphingomonadales</taxon>
        <taxon>Sphingosinicellaceae</taxon>
        <taxon>Polymorphobacter</taxon>
    </lineage>
</organism>
<dbReference type="InterPro" id="IPR009051">
    <property type="entry name" value="Helical_ferredxn"/>
</dbReference>
<accession>A0A841L4V2</accession>
<dbReference type="GO" id="GO:0019154">
    <property type="term" value="F:glycolate dehydrogenase activity"/>
    <property type="evidence" value="ECO:0007669"/>
    <property type="project" value="UniProtKB-EC"/>
</dbReference>
<dbReference type="PIRSF" id="PIRSF000139">
    <property type="entry name" value="Glc_ox_4Fe-4S"/>
    <property type="match status" value="1"/>
</dbReference>
<keyword evidence="5 6" id="KW-0411">Iron-sulfur</keyword>
<evidence type="ECO:0000313" key="8">
    <source>
        <dbReference type="EMBL" id="MBB6226491.1"/>
    </source>
</evidence>
<feature type="domain" description="4Fe-4S ferredoxin-type" evidence="7">
    <location>
        <begin position="67"/>
        <end position="98"/>
    </location>
</feature>
<dbReference type="InterPro" id="IPR004017">
    <property type="entry name" value="Cys_rich_dom"/>
</dbReference>
<evidence type="ECO:0000256" key="1">
    <source>
        <dbReference type="ARBA" id="ARBA00022485"/>
    </source>
</evidence>
<dbReference type="Pfam" id="PF02754">
    <property type="entry name" value="CCG"/>
    <property type="match status" value="2"/>
</dbReference>
<keyword evidence="2 6" id="KW-0479">Metal-binding</keyword>
<protein>
    <recommendedName>
        <fullName evidence="6">Glycolate oxidase iron-sulfur subunit</fullName>
        <ecNumber evidence="6">1.1.99.14</ecNumber>
    </recommendedName>
</protein>
<evidence type="ECO:0000313" key="9">
    <source>
        <dbReference type="Proteomes" id="UP000538147"/>
    </source>
</evidence>
<dbReference type="SUPFAM" id="SSF54862">
    <property type="entry name" value="4Fe-4S ferredoxins"/>
    <property type="match status" value="1"/>
</dbReference>
<dbReference type="PANTHER" id="PTHR32479:SF17">
    <property type="entry name" value="GLYCOLATE OXIDASE IRON-SULFUR SUBUNIT"/>
    <property type="match status" value="1"/>
</dbReference>
<name>A0A841L4V2_9SPHN</name>
<feature type="domain" description="4Fe-4S ferredoxin-type" evidence="7">
    <location>
        <begin position="17"/>
        <end position="45"/>
    </location>
</feature>
<dbReference type="InterPro" id="IPR017900">
    <property type="entry name" value="4Fe4S_Fe_S_CS"/>
</dbReference>
<dbReference type="Pfam" id="PF13183">
    <property type="entry name" value="Fer4_8"/>
    <property type="match status" value="1"/>
</dbReference>
<comment type="catalytic activity">
    <reaction evidence="6">
        <text>(R)-lactate + A = pyruvate + AH2</text>
        <dbReference type="Rhea" id="RHEA:15089"/>
        <dbReference type="ChEBI" id="CHEBI:13193"/>
        <dbReference type="ChEBI" id="CHEBI:15361"/>
        <dbReference type="ChEBI" id="CHEBI:16004"/>
        <dbReference type="ChEBI" id="CHEBI:17499"/>
    </reaction>
</comment>
<dbReference type="EC" id="1.1.99.14" evidence="6"/>
<dbReference type="PROSITE" id="PS51379">
    <property type="entry name" value="4FE4S_FER_2"/>
    <property type="match status" value="2"/>
</dbReference>
<comment type="caution">
    <text evidence="8">The sequence shown here is derived from an EMBL/GenBank/DDBJ whole genome shotgun (WGS) entry which is preliminary data.</text>
</comment>
<sequence>MQTDFTARQREDPGIVTAAGIIRNCVHCGFCTATCPTYLLTGDELDSPRGRIWLIKDMLEAGGPPAPAAVHHIDRCLGCLSCLTTCPSSVDYRQLVDVARVHIAEHHRRPWHQRLLRGLLSTVLTRPALFAAAVSAGRLVRPLAGLLPAPLQAMLAMVPAKAATAAAPRAGVFSPIGAGAGARVALHAGCVQPVLRPEIDAAAIRLLNRHGVEVVVAATGLCCGALDHHMGKEDRARRLAMANIEAWEAELAGGGLDAILVTASGCGTVVRHYDELFARDPAWAARAARIAGLTRDISEYVATLDLLPPVIAPGLAVAYHSACSLQHGQQVRLQPRQLLAASGFDVREIGEGHICCGSAGTYSILQPEMSQALKARKQAAIARTGATLVASGNIGCLEHLSSEAAPTIHLVELLDWATGGPRPSALPVSGNRDDS</sequence>
<dbReference type="InterPro" id="IPR017896">
    <property type="entry name" value="4Fe4S_Fe-S-bd"/>
</dbReference>
<reference evidence="8 9" key="1">
    <citation type="submission" date="2020-08" db="EMBL/GenBank/DDBJ databases">
        <title>Genomic Encyclopedia of Type Strains, Phase IV (KMG-IV): sequencing the most valuable type-strain genomes for metagenomic binning, comparative biology and taxonomic classification.</title>
        <authorList>
            <person name="Goeker M."/>
        </authorList>
    </citation>
    <scope>NUCLEOTIDE SEQUENCE [LARGE SCALE GENOMIC DNA]</scope>
    <source>
        <strain evidence="8 9">DSM 102189</strain>
    </source>
</reference>